<evidence type="ECO:0000256" key="3">
    <source>
        <dbReference type="SAM" id="Phobius"/>
    </source>
</evidence>
<keyword evidence="3" id="KW-0812">Transmembrane</keyword>
<dbReference type="SUPFAM" id="SSF81982">
    <property type="entry name" value="Antigen MPT63/MPB63 (immunoprotective extracellular protein)"/>
    <property type="match status" value="1"/>
</dbReference>
<evidence type="ECO:0000259" key="4">
    <source>
        <dbReference type="Pfam" id="PF11611"/>
    </source>
</evidence>
<feature type="compositionally biased region" description="Pro residues" evidence="2">
    <location>
        <begin position="1"/>
        <end position="25"/>
    </location>
</feature>
<name>A0A1C4VH39_MICEC</name>
<dbReference type="Pfam" id="PF11611">
    <property type="entry name" value="DUF4352"/>
    <property type="match status" value="1"/>
</dbReference>
<feature type="region of interest" description="Disordered" evidence="2">
    <location>
        <begin position="198"/>
        <end position="247"/>
    </location>
</feature>
<sequence>MSHPPGPPQEPFPGPPQDPFQPDPDPYAYADPPYYPDPTAPPPVYPPAGSSYPGYPPEQSTPVPPHPTSGAPEAGYPPPVSGAPGYPPVSGAPGYPPVSGAPGYPPPGSGGPGYPSPASGAPGYPGHPPASGVPYPPGPTPMASYPPGPAGPYPGLPLPPSTSSGGKSTVLIVILVTVVLLLLCCVGGVVLALAGDDSASQNTGIGRASSGSSSGPLARPTEDRPFGATVPTTAAPQPSNSGKNGETFNMKVGDTLVITDDEGTVEITVSRFTTSNKGCRSFAPDPDEGMYLIADVTVRVTKGTASVNPFYFEWVAQDGKTANGLVGALSGCGTPLSSGVNLRTGSKRSGTVVFDVADKKGVVEYQHNFEAAGSWKP</sequence>
<keyword evidence="6" id="KW-1185">Reference proteome</keyword>
<feature type="compositionally biased region" description="Pro residues" evidence="2">
    <location>
        <begin position="33"/>
        <end position="46"/>
    </location>
</feature>
<evidence type="ECO:0000313" key="6">
    <source>
        <dbReference type="Proteomes" id="UP000198253"/>
    </source>
</evidence>
<dbReference type="RefSeq" id="WP_143740484.1">
    <property type="nucleotide sequence ID" value="NZ_LT607413.1"/>
</dbReference>
<feature type="compositionally biased region" description="Pro residues" evidence="2">
    <location>
        <begin position="134"/>
        <end position="143"/>
    </location>
</feature>
<dbReference type="AlphaFoldDB" id="A0A1C4VH39"/>
<dbReference type="InterPro" id="IPR029050">
    <property type="entry name" value="Immunoprotect_excell_Ig-like"/>
</dbReference>
<dbReference type="OrthoDB" id="3405575at2"/>
<feature type="compositionally biased region" description="Low complexity" evidence="2">
    <location>
        <begin position="116"/>
        <end position="133"/>
    </location>
</feature>
<feature type="domain" description="DUF4352" evidence="4">
    <location>
        <begin position="263"/>
        <end position="361"/>
    </location>
</feature>
<feature type="compositionally biased region" description="Polar residues" evidence="2">
    <location>
        <begin position="230"/>
        <end position="247"/>
    </location>
</feature>
<keyword evidence="3" id="KW-1133">Transmembrane helix</keyword>
<gene>
    <name evidence="5" type="ORF">GA0070618_1256</name>
</gene>
<proteinExistence type="predicted"/>
<feature type="transmembrane region" description="Helical" evidence="3">
    <location>
        <begin position="170"/>
        <end position="194"/>
    </location>
</feature>
<dbReference type="Gene3D" id="2.60.40.1240">
    <property type="match status" value="1"/>
</dbReference>
<accession>A0A1C4VH39</accession>
<feature type="region of interest" description="Disordered" evidence="2">
    <location>
        <begin position="1"/>
        <end position="88"/>
    </location>
</feature>
<organism evidence="5 6">
    <name type="scientific">Micromonospora echinospora</name>
    <name type="common">Micromonospora purpurea</name>
    <dbReference type="NCBI Taxonomy" id="1877"/>
    <lineage>
        <taxon>Bacteria</taxon>
        <taxon>Bacillati</taxon>
        <taxon>Actinomycetota</taxon>
        <taxon>Actinomycetes</taxon>
        <taxon>Micromonosporales</taxon>
        <taxon>Micromonosporaceae</taxon>
        <taxon>Micromonospora</taxon>
    </lineage>
</organism>
<feature type="region of interest" description="Disordered" evidence="2">
    <location>
        <begin position="100"/>
        <end position="143"/>
    </location>
</feature>
<dbReference type="InterPro" id="IPR029051">
    <property type="entry name" value="DUF4352"/>
</dbReference>
<feature type="compositionally biased region" description="Pro residues" evidence="2">
    <location>
        <begin position="75"/>
        <end position="87"/>
    </location>
</feature>
<dbReference type="Proteomes" id="UP000198253">
    <property type="component" value="Chromosome I"/>
</dbReference>
<evidence type="ECO:0000313" key="5">
    <source>
        <dbReference type="EMBL" id="SCE83286.1"/>
    </source>
</evidence>
<dbReference type="EMBL" id="LT607413">
    <property type="protein sequence ID" value="SCE83286.1"/>
    <property type="molecule type" value="Genomic_DNA"/>
</dbReference>
<dbReference type="InParanoid" id="A0A1C4VH39"/>
<evidence type="ECO:0000256" key="1">
    <source>
        <dbReference type="ARBA" id="ARBA00022729"/>
    </source>
</evidence>
<keyword evidence="3" id="KW-0472">Membrane</keyword>
<keyword evidence="1" id="KW-0732">Signal</keyword>
<protein>
    <recommendedName>
        <fullName evidence="4">DUF4352 domain-containing protein</fullName>
    </recommendedName>
</protein>
<reference evidence="6" key="1">
    <citation type="submission" date="2016-06" db="EMBL/GenBank/DDBJ databases">
        <authorList>
            <person name="Varghese N."/>
            <person name="Submissions Spin"/>
        </authorList>
    </citation>
    <scope>NUCLEOTIDE SEQUENCE [LARGE SCALE GENOMIC DNA]</scope>
    <source>
        <strain evidence="6">DSM 43816</strain>
    </source>
</reference>
<evidence type="ECO:0000256" key="2">
    <source>
        <dbReference type="SAM" id="MobiDB-lite"/>
    </source>
</evidence>